<keyword evidence="30 33" id="KW-0449">Lipoprotein</keyword>
<feature type="disulfide bond" evidence="33">
    <location>
        <begin position="231"/>
        <end position="242"/>
    </location>
</feature>
<keyword evidence="11 33" id="KW-0945">Host-virus interaction</keyword>
<keyword evidence="14 33" id="KW-0812">Transmembrane</keyword>
<evidence type="ECO:0000256" key="22">
    <source>
        <dbReference type="ARBA" id="ARBA00022989"/>
    </source>
</evidence>
<comment type="miscellaneous">
    <text evidence="33">Inhibitors targeting HIV-1 viral envelope proteins are used as antiretroviral drugs. Attachment of virions to the cell surface via non-specific interactions and CD4 binding can be blocked by inhibitors that include cyanovirin-N, cyclotriazadisulfonamide analogs, PRO 2000, TNX 355 and PRO 542. In addition, BMS 806 can block CD4-induced conformational changes. Env interactions with the coreceptor molecules can be targeted by CCR5 antagonists including SCH-D, maraviroc (UK 427857) and aplaviroc (GW 873140), and the CXCR4 antagonist AMD 070. Fusion of viral and cellular membranes can be inhibited by peptides such as enfuvirtide and tifuvirtide (T 1249). Resistance to inhibitors associated with mutations in Env are observed. Most of the time, single mutations confer only a modest reduction in drug susceptibility. Combination of several mutations is usually required to develop a high-level drug resistance.</text>
</comment>
<proteinExistence type="inferred from homology"/>
<keyword evidence="13 33" id="KW-0165">Cleavage on pair of basic residues</keyword>
<comment type="domain">
    <text evidence="33">The YXXL motif is involved in determining the exact site of viral release at the surface of infected mononuclear cells and promotes endocytosis. YXXL and di-leucine endocytosis motifs interact directly or indirectly with the clathrin adapter complexes, opperate independently, and their activities are not additive.</text>
</comment>
<comment type="similarity">
    <text evidence="33">Belongs to the HIV-1 env protein family.</text>
</comment>
<comment type="function">
    <text evidence="33">Transmembrane protein gp41: Acts as a class I viral fusion protein. Under the current model, the protein has at least 3 conformational states: pre-fusion native state, pre-hairpin intermediate state, and post-fusion hairpin state. During fusion of viral and target intracellular membranes, the coiled coil regions (heptad repeats) assume a trimer-of-hairpins structure, positioning the fusion peptide in close proximity to the C-terminal region of the ectodomain. The formation of this structure appears to drive apposition and subsequent fusion of viral and target cell membranes. Complete fusion occurs in host cell endosomes and is dynamin-dependent, however some lipid transfer might occur at the plasma membrane. The virus undergoes clathrin-dependent internalization long before endosomal fusion, thus minimizing the surface exposure of conserved viral epitopes during fusion and reducing the efficacy of inhibitors targeting these epitopes. Membranes fusion leads to delivery of the nucleocapsid into the cytoplasm.</text>
</comment>
<evidence type="ECO:0000256" key="13">
    <source>
        <dbReference type="ARBA" id="ARBA00022685"/>
    </source>
</evidence>
<evidence type="ECO:0000256" key="33">
    <source>
        <dbReference type="HAMAP-Rule" id="MF_04083"/>
    </source>
</evidence>
<keyword evidence="29 33" id="KW-0899">Viral immunoevasion</keyword>
<keyword evidence="28 33" id="KW-0325">Glycoprotein</keyword>
<keyword evidence="26 33" id="KW-0564">Palmitate</keyword>
<feature type="domain" description="Retroviral envelope protein GP41-like" evidence="37">
    <location>
        <begin position="529"/>
        <end position="718"/>
    </location>
</feature>
<evidence type="ECO:0000256" key="29">
    <source>
        <dbReference type="ARBA" id="ARBA00023280"/>
    </source>
</evidence>
<dbReference type="Gene3D" id="1.10.287.210">
    <property type="match status" value="1"/>
</dbReference>
<comment type="PTM">
    <text evidence="33">Highly glycosylated by host. The high number of glycan on the protein is reffered to as 'glycan shield' because it contributes to hide protein sequence from adaptive immune system.</text>
</comment>
<keyword evidence="16 33" id="KW-0732">Signal</keyword>
<dbReference type="InterPro" id="IPR000777">
    <property type="entry name" value="HIV1_Gp120"/>
</dbReference>
<gene>
    <name evidence="33 38" type="primary">env</name>
</gene>
<feature type="region of interest" description="Immunosuppression" evidence="33">
    <location>
        <begin position="573"/>
        <end position="591"/>
    </location>
</feature>
<feature type="site" description="Cleavage; by host furin" evidence="33">
    <location>
        <begin position="509"/>
        <end position="510"/>
    </location>
</feature>
<dbReference type="GO" id="GO:1903908">
    <property type="term" value="P:positive regulation of plasma membrane raft polarization"/>
    <property type="evidence" value="ECO:0007669"/>
    <property type="project" value="UniProtKB-UniRule"/>
</dbReference>
<dbReference type="FunFam" id="2.170.40.20:FF:000001">
    <property type="entry name" value="Envelope glycoprotein gp160"/>
    <property type="match status" value="1"/>
</dbReference>
<dbReference type="InterPro" id="IPR036377">
    <property type="entry name" value="Gp120_core_sf"/>
</dbReference>
<dbReference type="Pfam" id="PF00517">
    <property type="entry name" value="GP41"/>
    <property type="match status" value="1"/>
</dbReference>
<dbReference type="FunFam" id="1.20.5.490:FF:000001">
    <property type="entry name" value="Envelope glycoprotein gp160"/>
    <property type="match status" value="1"/>
</dbReference>
<evidence type="ECO:0000256" key="30">
    <source>
        <dbReference type="ARBA" id="ARBA00023288"/>
    </source>
</evidence>
<comment type="domain">
    <text evidence="33">The membrane proximal external region (MPER) present in gp41 is a tryptophan-rich region recognized by the antibodies 2F5, Z13, and 4E10. MPER seems to play a role in fusion.</text>
</comment>
<comment type="subcellular location">
    <subcellularLocation>
        <location evidence="3">Host cell membrane</location>
        <topology evidence="3">Peripheral membrane protein</topology>
    </subcellularLocation>
    <subcellularLocation>
        <location evidence="1">Host cell membrane</location>
        <topology evidence="1">Single-pass type I membrane protein</topology>
    </subcellularLocation>
    <subcellularLocation>
        <location evidence="2">Host endosome membrane</location>
        <topology evidence="2">Peripheral membrane protein</topology>
    </subcellularLocation>
    <subcellularLocation>
        <location evidence="5">Host endosome membrane</location>
        <topology evidence="5">Single-pass type I membrane protein</topology>
    </subcellularLocation>
    <subcellularLocation>
        <location evidence="6">Virion membrane</location>
        <topology evidence="6">Peripheral membrane protein</topology>
    </subcellularLocation>
    <subcellularLocation>
        <location evidence="4">Virion membrane</location>
        <topology evidence="4">Single-pass type I membrane protein</topology>
    </subcellularLocation>
</comment>
<evidence type="ECO:0000256" key="2">
    <source>
        <dbReference type="ARBA" id="ARBA00004433"/>
    </source>
</evidence>
<evidence type="ECO:0000256" key="7">
    <source>
        <dbReference type="ARBA" id="ARBA00022506"/>
    </source>
</evidence>
<feature type="region of interest" description="MPER; binding to GalCer" evidence="33">
    <location>
        <begin position="661"/>
        <end position="682"/>
    </location>
</feature>
<organism evidence="38">
    <name type="scientific">Human immunodeficiency virus type 1</name>
    <name type="common">HIV-1</name>
    <dbReference type="NCBI Taxonomy" id="11676"/>
    <lineage>
        <taxon>Viruses</taxon>
        <taxon>Riboviria</taxon>
        <taxon>Pararnavirae</taxon>
        <taxon>Artverviricota</taxon>
        <taxon>Revtraviricetes</taxon>
        <taxon>Ortervirales</taxon>
        <taxon>Retroviridae</taxon>
        <taxon>Orthoretrovirinae</taxon>
        <taxon>Lentivirus</taxon>
        <taxon>Lentivirus humimdef1</taxon>
    </lineage>
</organism>
<dbReference type="GO" id="GO:0044175">
    <property type="term" value="C:host cell endosome membrane"/>
    <property type="evidence" value="ECO:0007669"/>
    <property type="project" value="UniProtKB-SubCell"/>
</dbReference>
<name>A0A077H6L5_HV1</name>
<dbReference type="GO" id="GO:0039654">
    <property type="term" value="P:fusion of virus membrane with host endosome membrane"/>
    <property type="evidence" value="ECO:0007669"/>
    <property type="project" value="UniProtKB-UniRule"/>
</dbReference>
<evidence type="ECO:0000256" key="11">
    <source>
        <dbReference type="ARBA" id="ARBA00022581"/>
    </source>
</evidence>
<evidence type="ECO:0000256" key="16">
    <source>
        <dbReference type="ARBA" id="ARBA00022729"/>
    </source>
</evidence>
<evidence type="ECO:0000256" key="14">
    <source>
        <dbReference type="ARBA" id="ARBA00022692"/>
    </source>
</evidence>
<feature type="region of interest" description="V2" evidence="33">
    <location>
        <begin position="160"/>
        <end position="199"/>
    </location>
</feature>
<evidence type="ECO:0000256" key="8">
    <source>
        <dbReference type="ARBA" id="ARBA00022510"/>
    </source>
</evidence>
<dbReference type="GO" id="GO:0052031">
    <property type="term" value="P:symbiont-mediated perturbation of host defense response"/>
    <property type="evidence" value="ECO:0007669"/>
    <property type="project" value="UniProtKB-UniRule"/>
</dbReference>
<dbReference type="InterPro" id="IPR000328">
    <property type="entry name" value="GP41-like"/>
</dbReference>
<dbReference type="HAMAP" id="MF_04083">
    <property type="entry name" value="HIV_ENV"/>
    <property type="match status" value="1"/>
</dbReference>
<keyword evidence="12 33" id="KW-1162">Viral penetration into host cytoplasm</keyword>
<evidence type="ECO:0000256" key="10">
    <source>
        <dbReference type="ARBA" id="ARBA00022570"/>
    </source>
</evidence>
<dbReference type="GO" id="GO:0075512">
    <property type="term" value="P:clathrin-dependent endocytosis of virus by host cell"/>
    <property type="evidence" value="ECO:0007669"/>
    <property type="project" value="UniProtKB-UniRule"/>
</dbReference>
<comment type="PTM">
    <text evidence="33">Palmitoylation of the transmembrane protein and of Env polyprotein (prior to its proteolytic cleavage) is essential for their association with host cell membrane lipid rafts. Palmitoylation is therefore required for envelope trafficking to classical lipid rafts, but not for viral replication.</text>
</comment>
<evidence type="ECO:0000256" key="32">
    <source>
        <dbReference type="ARBA" id="ARBA00062028"/>
    </source>
</evidence>
<evidence type="ECO:0000256" key="28">
    <source>
        <dbReference type="ARBA" id="ARBA00023180"/>
    </source>
</evidence>
<evidence type="ECO:0000256" key="18">
    <source>
        <dbReference type="ARBA" id="ARBA00022844"/>
    </source>
</evidence>
<comment type="caution">
    <text evidence="33 34">Lacks conserved residue(s) required for the propagation of feature annotation.</text>
</comment>
<evidence type="ECO:0000256" key="9">
    <source>
        <dbReference type="ARBA" id="ARBA00022511"/>
    </source>
</evidence>
<feature type="region of interest" description="CD4-binding loop" evidence="33">
    <location>
        <begin position="365"/>
        <end position="375"/>
    </location>
</feature>
<evidence type="ECO:0000256" key="1">
    <source>
        <dbReference type="ARBA" id="ARBA00004402"/>
    </source>
</evidence>
<dbReference type="GO" id="GO:0019031">
    <property type="term" value="C:viral envelope"/>
    <property type="evidence" value="ECO:0007669"/>
    <property type="project" value="UniProtKB-KW"/>
</dbReference>
<keyword evidence="15 33" id="KW-0053">Apoptosis</keyword>
<dbReference type="GO" id="GO:0055036">
    <property type="term" value="C:virion membrane"/>
    <property type="evidence" value="ECO:0007669"/>
    <property type="project" value="UniProtKB-SubCell"/>
</dbReference>
<comment type="subcellular location">
    <molecule>Transmembrane protein gp41</molecule>
    <subcellularLocation>
        <location evidence="33">Virion membrane</location>
        <topology evidence="33">Single-pass type I membrane protein</topology>
    </subcellularLocation>
    <subcellularLocation>
        <location evidence="33">Host cell membrane</location>
        <topology evidence="33">Single-pass type I membrane protein</topology>
    </subcellularLocation>
    <subcellularLocation>
        <location evidence="33">Host endosome membrane</location>
        <topology evidence="33">Single-pass type I membrane protein</topology>
    </subcellularLocation>
    <text evidence="33">It is probably concentrated at the site of budding and incorporated into the virions possibly by contacts between the cytoplasmic tail of Env and the N-terminus of Gag.</text>
</comment>
<dbReference type="FunFam" id="2.170.40.20:FF:000003">
    <property type="entry name" value="Envelope glycoprotein gp160"/>
    <property type="match status" value="1"/>
</dbReference>
<feature type="disulfide bond" evidence="33">
    <location>
        <begin position="221"/>
        <end position="250"/>
    </location>
</feature>
<keyword evidence="19 33" id="KW-1043">Host membrane</keyword>
<comment type="miscellaneous">
    <text evidence="33">HIV-1 lineages are divided in three main groups, M (for Major), O (for Outlier), and N (for New, or Non-M, Non-O). The vast majority of strains found worldwide belong to the group M. Group O seems to be endemic to and largely confined to Cameroon and neighboring countries in West Central Africa, where these viruses represent a small minority of HIV-1 strains. The group N is represented by a limited number of isolates from Cameroonian persons. The group M is further subdivided in 9 clades or subtypes (A to D, F to H, J and K).</text>
</comment>
<dbReference type="GO" id="GO:0005198">
    <property type="term" value="F:structural molecule activity"/>
    <property type="evidence" value="ECO:0007669"/>
    <property type="project" value="UniProtKB-UniRule"/>
</dbReference>
<evidence type="ECO:0000256" key="25">
    <source>
        <dbReference type="ARBA" id="ARBA00023136"/>
    </source>
</evidence>
<comment type="domain">
    <text evidence="33">Some of the most genetically diverse regions of the viral genome are present in Env. They are called variable regions 1 through 5 (V1 through V5). Coreceptor usage of gp120 is determined mainly by the primary structure of the third variable region (V3) in the outer domain of gp120. The sequence of V3 determines which coreceptor, CCR5 and/or CXCR4 (corresponding to R5/macrophage, X4/T cell and R5X4/T cell and macrophage tropism), is used to trigger the fusion potential of the Env complex, and hence which cells the virus can infect. Binding to CCR5 involves a region adjacent in addition to V3.</text>
</comment>
<evidence type="ECO:0000256" key="17">
    <source>
        <dbReference type="ARBA" id="ARBA00022804"/>
    </source>
</evidence>
<evidence type="ECO:0000256" key="19">
    <source>
        <dbReference type="ARBA" id="ARBA00022870"/>
    </source>
</evidence>
<evidence type="ECO:0000256" key="4">
    <source>
        <dbReference type="ARBA" id="ARBA00004563"/>
    </source>
</evidence>
<feature type="transmembrane region" description="Helical" evidence="34">
    <location>
        <begin position="677"/>
        <end position="704"/>
    </location>
</feature>
<comment type="subcellular location">
    <molecule>Surface protein gp120</molecule>
    <subcellularLocation>
        <location evidence="33">Virion membrane</location>
        <topology evidence="33">Peripheral membrane protein</topology>
    </subcellularLocation>
    <subcellularLocation>
        <location evidence="33">Host cell membrane</location>
        <topology evidence="33">Peripheral membrane protein</topology>
    </subcellularLocation>
    <subcellularLocation>
        <location evidence="33">Host endosome membrane</location>
        <topology evidence="33">Single-pass type I membrane protein</topology>
    </subcellularLocation>
    <text evidence="33">The surface protein is not anchored to the viral envelope, but associates with the extravirion surface through its binding to TM. It is probably concentrated at the site of budding and incorporated into the virions possibly by contacts between the cytoplasmic tail of Env and the N-terminus of Gag.</text>
</comment>
<keyword evidence="23 33" id="KW-1039">Host endosome</keyword>
<keyword evidence="25 33" id="KW-0472">Membrane</keyword>
<evidence type="ECO:0000256" key="26">
    <source>
        <dbReference type="ARBA" id="ARBA00023139"/>
    </source>
</evidence>
<keyword evidence="27 33" id="KW-1015">Disulfide bond</keyword>
<keyword evidence="20 33" id="KW-0261">Viral envelope protein</keyword>
<dbReference type="SUPFAM" id="SSF56502">
    <property type="entry name" value="gp120 core"/>
    <property type="match status" value="2"/>
</dbReference>
<protein>
    <recommendedName>
        <fullName evidence="33">Envelope glycoprotein gp160</fullName>
    </recommendedName>
    <alternativeName>
        <fullName evidence="33">Env polyprotein</fullName>
    </alternativeName>
    <component>
        <recommendedName>
            <fullName evidence="33">Surface protein gp120</fullName>
            <shortName evidence="33">SU</shortName>
        </recommendedName>
        <alternativeName>
            <fullName evidence="33">Glycoprotein 120</fullName>
            <shortName evidence="33">gp120</shortName>
        </alternativeName>
    </component>
    <component>
        <recommendedName>
            <fullName evidence="33">Transmembrane protein gp41</fullName>
            <shortName evidence="33">TM</shortName>
        </recommendedName>
        <alternativeName>
            <fullName evidence="33">Glycoprotein 41</fullName>
            <shortName evidence="33">gp41</shortName>
        </alternativeName>
    </component>
</protein>
<comment type="function">
    <text evidence="33">Surface protein gp120: Attaches the virus to the host lymphoid cell by binding to the primary receptor CD4. This interaction induces a structural rearrangement creating a high affinity binding site for a chemokine coreceptor like CXCR4 and/or CCR5. Acts as a ligand for CD209/DC-SIGN and CLEC4M/DC-SIGNR, which are respectively found on dendritic cells (DCs), and on endothelial cells of liver sinusoids and lymph node sinuses. These interactions allow capture of viral particles at mucosal surfaces by these cells and subsequent transmission to permissive cells. HIV subverts the migration properties of dendritic cells to gain access to CD4+ T-cells in lymph nodes. Virus transmission to permissive T-cells occurs either in trans (without DCs infection, through viral capture and transmission), or in cis (following DCs productive infection, through the usual CD4-gp120 interaction), thereby inducing a robust infection. In trans infection, bound virions remain infectious over days and it is proposed that they are not degraded, but protected in non-lysosomal acidic organelles within the DCs close to the cell membrane thus contributing to the viral infectious potential during DCs' migration from the periphery to the lymphoid tissues. On arrival at lymphoid tissues, intact virions recycle back to DCs' cell surface allowing virus transmission to CD4+ T-cells.</text>
</comment>
<feature type="disulfide bond" evidence="33">
    <location>
        <begin position="597"/>
        <end position="603"/>
    </location>
</feature>
<comment type="PTM">
    <text evidence="33">Specific enzymatic cleavages in vivo yield mature proteins. Envelope glycoproteins are synthesized as a inactive precursor that is heavily N-glycosylated and processed likely by host cell furin in the Golgi to yield the mature SU and TM proteins. The cleavage site between SU and TM requires the minimal sequence [KR]-X-[KR]-R. About 2 of the 9 disulfide bonds of gp41 are reduced by P4HB/PDI, following binding to CD4 receptor.</text>
</comment>
<keyword evidence="17 33" id="KW-1161">Viral attachment to host cell</keyword>
<keyword evidence="7 33" id="KW-1168">Fusion of virus membrane with host membrane</keyword>
<keyword evidence="18 33" id="KW-0946">Virion</keyword>
<dbReference type="CDD" id="cd09909">
    <property type="entry name" value="HIV-1-like_HR1-HR2"/>
    <property type="match status" value="1"/>
</dbReference>
<keyword evidence="31 33" id="KW-1160">Virus entry into host cell</keyword>
<comment type="domain">
    <text evidence="33 34">The 17 amino acids long immunosuppressive region is present in many retroviral envelope proteins. Synthetic peptides derived from this relatively conserved sequence inhibit immune function in vitro and in vivo.</text>
</comment>
<evidence type="ECO:0000256" key="34">
    <source>
        <dbReference type="RuleBase" id="RU363095"/>
    </source>
</evidence>
<dbReference type="GO" id="GO:0016020">
    <property type="term" value="C:membrane"/>
    <property type="evidence" value="ECO:0007669"/>
    <property type="project" value="UniProtKB-UniRule"/>
</dbReference>
<evidence type="ECO:0000259" key="37">
    <source>
        <dbReference type="Pfam" id="PF00517"/>
    </source>
</evidence>
<feature type="coiled-coil region" evidence="33">
    <location>
        <begin position="632"/>
        <end position="666"/>
    </location>
</feature>
<dbReference type="Gene3D" id="1.20.5.490">
    <property type="entry name" value="Single helix bin"/>
    <property type="match status" value="1"/>
</dbReference>
<comment type="function">
    <text evidence="33">Envelope glycoprotein gp160: Oligomerizes in the host endoplasmic reticulum into predominantly trimers. In a second time, gp160 transits in the host Golgi, where glycosylation is completed. The precursor is then proteolytically cleaved in the trans-Golgi and thereby activated by cellular furin or furin-like proteases to produce gp120 and gp41.</text>
</comment>
<evidence type="ECO:0000256" key="27">
    <source>
        <dbReference type="ARBA" id="ARBA00023157"/>
    </source>
</evidence>
<evidence type="ECO:0000259" key="36">
    <source>
        <dbReference type="Pfam" id="PF00516"/>
    </source>
</evidence>
<dbReference type="Gene3D" id="2.170.40.20">
    <property type="entry name" value="Human immunodeficiency virus 1, Gp160, envelope glycoprotein"/>
    <property type="match status" value="2"/>
</dbReference>
<dbReference type="SUPFAM" id="SSF58069">
    <property type="entry name" value="Virus ectodomain"/>
    <property type="match status" value="1"/>
</dbReference>
<keyword evidence="9 33" id="KW-1032">Host cell membrane</keyword>
<dbReference type="EMBL" id="KM259402">
    <property type="protein sequence ID" value="AIL85950.1"/>
    <property type="molecule type" value="Genomic_RNA"/>
</dbReference>
<feature type="domain" description="Human immunodeficiency virus 1 envelope glycoprotein Gp120" evidence="36">
    <location>
        <begin position="35"/>
        <end position="509"/>
    </location>
</feature>
<evidence type="ECO:0000256" key="3">
    <source>
        <dbReference type="ARBA" id="ARBA00004505"/>
    </source>
</evidence>
<comment type="subunit">
    <text evidence="32">The mature envelope protein (Env) consists of a homotrimer of non-covalently associated gp120-gp41 heterodimers. The resulting complex protrudes from the virus surface as a spike. There seems to be as few as 10 spikes on the average virion. Interacts with host CD4, CCR5 and CXCR4. Gp120 also interacts with the C-type lectins CD209/DC-SIGN and CLEC4M/DC-SIGNR (collectively referred to as DC-SIGN(R)). Gp120 and gp41 interact with GalCer. Gp120 interacts with host ITGA4/ITGB7 complex; on CD4+ T-cells, this interaction results in rapid activation of integrin ITGAL/LFA-1, which facilitates efficient cell-to-cell spreading of HIV-1. Gp120 interacts with cell-associated heparan sulfate; this interaction increases virus infectivity on permissive cells and may be involved in infection of CD4- cells.</text>
</comment>
<dbReference type="GO" id="GO:0019062">
    <property type="term" value="P:virion attachment to host cell"/>
    <property type="evidence" value="ECO:0007669"/>
    <property type="project" value="UniProtKB-UniRule"/>
</dbReference>
<dbReference type="GO" id="GO:0020002">
    <property type="term" value="C:host cell plasma membrane"/>
    <property type="evidence" value="ECO:0007669"/>
    <property type="project" value="UniProtKB-SubCell"/>
</dbReference>
<keyword evidence="22 33" id="KW-1133">Transmembrane helix</keyword>
<dbReference type="Pfam" id="PF00516">
    <property type="entry name" value="GP120"/>
    <property type="match status" value="1"/>
</dbReference>
<feature type="transmembrane region" description="Helical" evidence="34">
    <location>
        <begin position="12"/>
        <end position="32"/>
    </location>
</feature>
<evidence type="ECO:0000256" key="31">
    <source>
        <dbReference type="ARBA" id="ARBA00023296"/>
    </source>
</evidence>
<dbReference type="GO" id="GO:1903911">
    <property type="term" value="P:positive regulation of receptor clustering"/>
    <property type="evidence" value="ECO:0007669"/>
    <property type="project" value="UniProtKB-UniRule"/>
</dbReference>
<organismHost>
    <name type="scientific">Homo sapiens</name>
    <name type="common">Human</name>
    <dbReference type="NCBI Taxonomy" id="9606"/>
</organismHost>
<evidence type="ECO:0000256" key="21">
    <source>
        <dbReference type="ARBA" id="ARBA00022890"/>
    </source>
</evidence>
<reference evidence="38" key="1">
    <citation type="journal article" date="2014" name="Retrovirology">
        <title>Single genome analysis reveals genetic characteristics of Neuroadaptation across HIV-1 envelope.</title>
        <authorList>
            <person name="Evering T.H."/>
            <person name="Kamau E."/>
            <person name="St Bernard L."/>
            <person name="Farmer C.B."/>
            <person name="Kong X.P."/>
            <person name="Markowitz M."/>
        </authorList>
    </citation>
    <scope>NUCLEOTIDE SEQUENCE</scope>
    <source>
        <strain evidence="38">P060711G11</strain>
    </source>
</reference>
<evidence type="ECO:0000313" key="38">
    <source>
        <dbReference type="EMBL" id="AIL85950.1"/>
    </source>
</evidence>
<evidence type="ECO:0000256" key="6">
    <source>
        <dbReference type="ARBA" id="ARBA00004650"/>
    </source>
</evidence>
<evidence type="ECO:0000256" key="12">
    <source>
        <dbReference type="ARBA" id="ARBA00022595"/>
    </source>
</evidence>
<dbReference type="FunFam" id="1.10.287.210:FF:000001">
    <property type="entry name" value="Envelope glycoprotein gp160"/>
    <property type="match status" value="1"/>
</dbReference>
<keyword evidence="8 33" id="KW-1170">Fusion of virus membrane with host endosomal membrane</keyword>
<evidence type="ECO:0000256" key="20">
    <source>
        <dbReference type="ARBA" id="ARBA00022879"/>
    </source>
</evidence>
<comment type="subunit">
    <text evidence="33">The mature envelope protein (Env) consists of a homotrimer of non-covalently associated gp120-gp41 heterodimers. The resulting complex protrudes from the virus surface as a spike. There seems to be as few as 10 spikes on the average virion. Surface protein gp120 interacts with host CD4, CCR5 and CXCR4. Gp120 also interacts with the C-type lectins CD209/DC-SIGN and CLEC4M/DC-SIGNR (collectively referred to as DC-SIGN(R)). Gp120 and gp41 interact with GalCer. Gp120 interacts with host ITGA4/ITGB7 complex; on CD4+ T-cells, this interaction results in rapid activation of integrin ITGAL/LFA-1, which facilitates efficient cell-to-cell spreading of HIV-1. Gp120 interacts with cell-associated heparan sulfate; this interaction increases virus infectivity on permissive cells and may be involved in infection of CD4- cells.</text>
</comment>
<keyword evidence="10 33" id="KW-1165">Clathrin-mediated endocytosis of virus by host</keyword>
<dbReference type="GO" id="GO:0019064">
    <property type="term" value="P:fusion of virus membrane with host plasma membrane"/>
    <property type="evidence" value="ECO:0007669"/>
    <property type="project" value="UniProtKB-UniRule"/>
</dbReference>
<evidence type="ECO:0000256" key="24">
    <source>
        <dbReference type="ARBA" id="ARBA00023054"/>
    </source>
</evidence>
<feature type="topological domain" description="Cytoplasmic" evidence="33">
    <location>
        <begin position="705"/>
        <end position="855"/>
    </location>
</feature>
<evidence type="ECO:0000256" key="5">
    <source>
        <dbReference type="ARBA" id="ARBA00004578"/>
    </source>
</evidence>
<keyword evidence="21 33" id="KW-1164">Virus endocytosis by host</keyword>
<evidence type="ECO:0000256" key="15">
    <source>
        <dbReference type="ARBA" id="ARBA00022703"/>
    </source>
</evidence>
<sequence length="855" mass="97267">MRVKGIRKNYQHLWRWGIMLLGMLLMICNAANQSWVTVYYGVPVWREATTTLFCASDAKAYDTEVHNIWATHACVPTDPNPQEVELENVTENFNMWKNDMVEQMHEDIISLWDQSLKPCVKLTPLCVTLNCTDDLKNSTSNSTSTLDNSTANSIGEIKNCSFNITTSIRDKVQKEYALFYKLDVVPIKNETQSYRLVSCNTSVITQACPKVSFEPIPIHFCAPAGFAILKCRDKKFNGTGPCKNVSTVQCTHGIRPVVSTQLLLNGSLAEEEVVIRSENFTNNVKTIIVQLNESVEINCTRPNNNTRKSIHMGPGGAFYATGDIIGNIRQAHCNISGTKWKKTLEQIVKKLREKFENQTTVFNSSSGGDPEIVTHSFNCAGEFFYCNTTKLFNSTWNGNVTEGVNFTETITLPCRIKQIINMWQEVGKAMYAPPIRGQIRCSSNITGLLLTRDGGKTNETNETEIFRPGGGNMKDNWRSELYKYKVVKIEPLGVAPTKAKRRVVQREKRAVGVIGAVFLGFLGTAGSTMGAASVTLTVQARQLLSGIVQQQNNLLRAIEAQQHLLQLTVWGIKQLQARLLAVERYLRDQQLLGIWGCSGKLICTTAVPWNASWSNKSLDYIWENMTWMQWDREINNYTDLIYNLLEASQNQQEKNEQNLLALDKWASLWNWFDITNWLWYIKIFIMIVGGLIGLRIVFTVLSIVNRVRQGYSPISFQTRLPGPRGPDRPEEIEEEGGERDKHRSSPLVKGLLAIIWVDLRSLLLFRYHRLRDLLLIVARTVELLGRRGWETLKYWWNLLKYWSQELRNSVVSLLNATAIAVAEGTDRVIEIVQRAFRAILHIPRRIRQGFERLLL</sequence>
<feature type="short sequence motif" description="Di-leucine internalization motif" evidence="33">
    <location>
        <begin position="854"/>
        <end position="855"/>
    </location>
</feature>
<accession>A0A077H6L5</accession>
<evidence type="ECO:0000256" key="23">
    <source>
        <dbReference type="ARBA" id="ARBA00023046"/>
    </source>
</evidence>
<comment type="domain">
    <text evidence="33">The CD4-binding region is targeted by the antibody b12.</text>
</comment>
<dbReference type="GO" id="GO:0019082">
    <property type="term" value="P:viral protein processing"/>
    <property type="evidence" value="ECO:0007669"/>
    <property type="project" value="UniProtKB-UniRule"/>
</dbReference>
<feature type="chain" id="PRO_5023350442" description="Transmembrane protein gp41" evidence="33">
    <location>
        <begin position="510"/>
        <end position="855"/>
    </location>
</feature>
<feature type="region of interest" description="Disordered" evidence="35">
    <location>
        <begin position="717"/>
        <end position="743"/>
    </location>
</feature>
<feature type="disulfide bond" evidence="33">
    <location>
        <begin position="54"/>
        <end position="74"/>
    </location>
</feature>
<feature type="chain" id="PRO_5023350443" description="Envelope glycoprotein gp160" evidence="33">
    <location>
        <begin position="33"/>
        <end position="855"/>
    </location>
</feature>
<dbReference type="InterPro" id="IPR037527">
    <property type="entry name" value="Gp160"/>
</dbReference>
<evidence type="ECO:0000256" key="35">
    <source>
        <dbReference type="SAM" id="MobiDB-lite"/>
    </source>
</evidence>
<keyword evidence="24 33" id="KW-0175">Coiled coil</keyword>